<evidence type="ECO:0000259" key="6">
    <source>
        <dbReference type="Pfam" id="PF12436"/>
    </source>
</evidence>
<reference evidence="7 8" key="1">
    <citation type="journal article" date="2020" name="Nat. Food">
        <title>A phased Vanilla planifolia genome enables genetic improvement of flavour and production.</title>
        <authorList>
            <person name="Hasing T."/>
            <person name="Tang H."/>
            <person name="Brym M."/>
            <person name="Khazi F."/>
            <person name="Huang T."/>
            <person name="Chambers A.H."/>
        </authorList>
    </citation>
    <scope>NUCLEOTIDE SEQUENCE [LARGE SCALE GENOMIC DNA]</scope>
    <source>
        <tissue evidence="7">Leaf</tissue>
    </source>
</reference>
<evidence type="ECO:0000256" key="5">
    <source>
        <dbReference type="ARBA" id="ARBA00022807"/>
    </source>
</evidence>
<dbReference type="Proteomes" id="UP000636800">
    <property type="component" value="Chromosome 6"/>
</dbReference>
<feature type="domain" description="Ubiquitin carboxyl-terminal hydrolase 7 ICP0-binding" evidence="6">
    <location>
        <begin position="27"/>
        <end position="193"/>
    </location>
</feature>
<evidence type="ECO:0000256" key="4">
    <source>
        <dbReference type="ARBA" id="ARBA00022801"/>
    </source>
</evidence>
<sequence>MDWSSVLFLYQTRQKKTYYCSSSYMILKKEELRYVGRLYVKALENPMQILSRLNQMAGFPLNEEIDLFEEIKFEPRVLCKSIDKKLPFRSSQLEDGDIICYQKSLNQEVEQFCHPDVPSFFEYINNRQVVHFRSLDKPKDDDFCLELSTHCTYDDVVERVAQHIGIQDPLKIQLTSHNCYSHQPKPQPIRFRGVEFLSLTCLYITTRLLTYCTMKLWTFLCRNCKV</sequence>
<proteinExistence type="inferred from homology"/>
<keyword evidence="5" id="KW-0788">Thiol protease</keyword>
<dbReference type="GO" id="GO:0101005">
    <property type="term" value="F:deubiquitinase activity"/>
    <property type="evidence" value="ECO:0007669"/>
    <property type="project" value="UniProtKB-ARBA"/>
</dbReference>
<evidence type="ECO:0000256" key="2">
    <source>
        <dbReference type="ARBA" id="ARBA00022670"/>
    </source>
</evidence>
<evidence type="ECO:0000256" key="3">
    <source>
        <dbReference type="ARBA" id="ARBA00022786"/>
    </source>
</evidence>
<gene>
    <name evidence="7" type="ORF">HPP92_013946</name>
</gene>
<protein>
    <recommendedName>
        <fullName evidence="6">Ubiquitin carboxyl-terminal hydrolase 7 ICP0-binding domain-containing protein</fullName>
    </recommendedName>
</protein>
<comment type="caution">
    <text evidence="7">The sequence shown here is derived from an EMBL/GenBank/DDBJ whole genome shotgun (WGS) entry which is preliminary data.</text>
</comment>
<evidence type="ECO:0000313" key="8">
    <source>
        <dbReference type="Proteomes" id="UP000636800"/>
    </source>
</evidence>
<accession>A0A835QVQ5</accession>
<dbReference type="Gene3D" id="3.10.20.90">
    <property type="entry name" value="Phosphatidylinositol 3-kinase Catalytic Subunit, Chain A, domain 1"/>
    <property type="match status" value="2"/>
</dbReference>
<comment type="similarity">
    <text evidence="1">Belongs to the peptidase C19 family.</text>
</comment>
<dbReference type="EMBL" id="JADCNL010000006">
    <property type="protein sequence ID" value="KAG0477105.1"/>
    <property type="molecule type" value="Genomic_DNA"/>
</dbReference>
<keyword evidence="3" id="KW-0833">Ubl conjugation pathway</keyword>
<dbReference type="FunFam" id="3.10.20.90:FF:000050">
    <property type="entry name" value="Ubiquitin carboxyl-terminal hydrolase 13"/>
    <property type="match status" value="1"/>
</dbReference>
<dbReference type="GO" id="GO:0005634">
    <property type="term" value="C:nucleus"/>
    <property type="evidence" value="ECO:0007669"/>
    <property type="project" value="UniProtKB-ARBA"/>
</dbReference>
<keyword evidence="2" id="KW-0645">Protease</keyword>
<dbReference type="GO" id="GO:0006508">
    <property type="term" value="P:proteolysis"/>
    <property type="evidence" value="ECO:0007669"/>
    <property type="project" value="UniProtKB-KW"/>
</dbReference>
<evidence type="ECO:0000313" key="7">
    <source>
        <dbReference type="EMBL" id="KAG0477105.1"/>
    </source>
</evidence>
<name>A0A835QVQ5_VANPL</name>
<keyword evidence="8" id="KW-1185">Reference proteome</keyword>
<dbReference type="AlphaFoldDB" id="A0A835QVQ5"/>
<dbReference type="Pfam" id="PF12436">
    <property type="entry name" value="USP7_ICP0_bdg"/>
    <property type="match status" value="1"/>
</dbReference>
<dbReference type="OrthoDB" id="4726at2759"/>
<evidence type="ECO:0000256" key="1">
    <source>
        <dbReference type="ARBA" id="ARBA00009085"/>
    </source>
</evidence>
<organism evidence="7 8">
    <name type="scientific">Vanilla planifolia</name>
    <name type="common">Vanilla</name>
    <dbReference type="NCBI Taxonomy" id="51239"/>
    <lineage>
        <taxon>Eukaryota</taxon>
        <taxon>Viridiplantae</taxon>
        <taxon>Streptophyta</taxon>
        <taxon>Embryophyta</taxon>
        <taxon>Tracheophyta</taxon>
        <taxon>Spermatophyta</taxon>
        <taxon>Magnoliopsida</taxon>
        <taxon>Liliopsida</taxon>
        <taxon>Asparagales</taxon>
        <taxon>Orchidaceae</taxon>
        <taxon>Vanilloideae</taxon>
        <taxon>Vanilleae</taxon>
        <taxon>Vanilla</taxon>
    </lineage>
</organism>
<dbReference type="GO" id="GO:0008234">
    <property type="term" value="F:cysteine-type peptidase activity"/>
    <property type="evidence" value="ECO:0007669"/>
    <property type="project" value="UniProtKB-KW"/>
</dbReference>
<keyword evidence="4" id="KW-0378">Hydrolase</keyword>
<dbReference type="InterPro" id="IPR024729">
    <property type="entry name" value="USP7_ICP0-binding_dom"/>
</dbReference>